<evidence type="ECO:0000313" key="3">
    <source>
        <dbReference type="Proteomes" id="UP000515317"/>
    </source>
</evidence>
<dbReference type="Proteomes" id="UP000515317">
    <property type="component" value="Chromosome"/>
</dbReference>
<dbReference type="AlphaFoldDB" id="A0A6S6QVM4"/>
<reference evidence="2 3" key="1">
    <citation type="submission" date="2020-08" db="EMBL/GenBank/DDBJ databases">
        <title>Genome sequence of Rhizobiales bacterium strain IZ6.</title>
        <authorList>
            <person name="Nakai R."/>
            <person name="Naganuma T."/>
        </authorList>
    </citation>
    <scope>NUCLEOTIDE SEQUENCE [LARGE SCALE GENOMIC DNA]</scope>
    <source>
        <strain evidence="2 3">IZ6</strain>
    </source>
</reference>
<proteinExistence type="predicted"/>
<feature type="compositionally biased region" description="Basic and acidic residues" evidence="1">
    <location>
        <begin position="20"/>
        <end position="35"/>
    </location>
</feature>
<name>A0A6S6QVM4_9HYPH</name>
<keyword evidence="3" id="KW-1185">Reference proteome</keyword>
<evidence type="ECO:0000313" key="2">
    <source>
        <dbReference type="EMBL" id="BCJ90548.1"/>
    </source>
</evidence>
<sequence>MNLVEERAVTKEKGTFEPMTLKDYKSYGGGGREEVGGGPAGRGNDEVPVADTAQDWGSGNQFVQSEPEVEPLPGQPKNLFSPRSD</sequence>
<feature type="compositionally biased region" description="Polar residues" evidence="1">
    <location>
        <begin position="55"/>
        <end position="64"/>
    </location>
</feature>
<protein>
    <submittedName>
        <fullName evidence="2">Uncharacterized protein</fullName>
    </submittedName>
</protein>
<dbReference type="RefSeq" id="WP_222877172.1">
    <property type="nucleotide sequence ID" value="NZ_AP023361.1"/>
</dbReference>
<dbReference type="EMBL" id="AP023361">
    <property type="protein sequence ID" value="BCJ90548.1"/>
    <property type="molecule type" value="Genomic_DNA"/>
</dbReference>
<accession>A0A6S6QVM4</accession>
<organism evidence="2 3">
    <name type="scientific">Terrihabitans soli</name>
    <dbReference type="NCBI Taxonomy" id="708113"/>
    <lineage>
        <taxon>Bacteria</taxon>
        <taxon>Pseudomonadati</taxon>
        <taxon>Pseudomonadota</taxon>
        <taxon>Alphaproteobacteria</taxon>
        <taxon>Hyphomicrobiales</taxon>
        <taxon>Terrihabitans</taxon>
    </lineage>
</organism>
<evidence type="ECO:0000256" key="1">
    <source>
        <dbReference type="SAM" id="MobiDB-lite"/>
    </source>
</evidence>
<gene>
    <name evidence="2" type="ORF">IZ6_12830</name>
</gene>
<feature type="region of interest" description="Disordered" evidence="1">
    <location>
        <begin position="20"/>
        <end position="85"/>
    </location>
</feature>
<dbReference type="KEGG" id="tso:IZ6_12830"/>